<dbReference type="InterPro" id="IPR011009">
    <property type="entry name" value="Kinase-like_dom_sf"/>
</dbReference>
<gene>
    <name evidence="3" type="ORF">N0V89_007311</name>
</gene>
<name>A0A9W8XKM4_9PLEO</name>
<reference evidence="3" key="1">
    <citation type="submission" date="2022-10" db="EMBL/GenBank/DDBJ databases">
        <title>Tapping the CABI collections for fungal endophytes: first genome assemblies for Collariella, Neodidymelliopsis, Ascochyta clinopodiicola, Didymella pomorum, Didymosphaeria variabile, Neocosmospora piperis and Neocucurbitaria cava.</title>
        <authorList>
            <person name="Hill R."/>
        </authorList>
    </citation>
    <scope>NUCLEOTIDE SEQUENCE</scope>
    <source>
        <strain evidence="3">IMI 356815</strain>
    </source>
</reference>
<dbReference type="Gene3D" id="1.10.510.10">
    <property type="entry name" value="Transferase(Phosphotransferase) domain 1"/>
    <property type="match status" value="1"/>
</dbReference>
<dbReference type="SUPFAM" id="SSF56112">
    <property type="entry name" value="Protein kinase-like (PK-like)"/>
    <property type="match status" value="1"/>
</dbReference>
<accession>A0A9W8XKM4</accession>
<dbReference type="Proteomes" id="UP001140513">
    <property type="component" value="Unassembled WGS sequence"/>
</dbReference>
<protein>
    <recommendedName>
        <fullName evidence="2">Protein kinase domain-containing protein</fullName>
    </recommendedName>
</protein>
<feature type="domain" description="Protein kinase" evidence="2">
    <location>
        <begin position="223"/>
        <end position="527"/>
    </location>
</feature>
<feature type="compositionally biased region" description="Basic and acidic residues" evidence="1">
    <location>
        <begin position="28"/>
        <end position="49"/>
    </location>
</feature>
<organism evidence="3 4">
    <name type="scientific">Didymosphaeria variabile</name>
    <dbReference type="NCBI Taxonomy" id="1932322"/>
    <lineage>
        <taxon>Eukaryota</taxon>
        <taxon>Fungi</taxon>
        <taxon>Dikarya</taxon>
        <taxon>Ascomycota</taxon>
        <taxon>Pezizomycotina</taxon>
        <taxon>Dothideomycetes</taxon>
        <taxon>Pleosporomycetidae</taxon>
        <taxon>Pleosporales</taxon>
        <taxon>Massarineae</taxon>
        <taxon>Didymosphaeriaceae</taxon>
        <taxon>Didymosphaeria</taxon>
    </lineage>
</organism>
<dbReference type="GO" id="GO:0005524">
    <property type="term" value="F:ATP binding"/>
    <property type="evidence" value="ECO:0007669"/>
    <property type="project" value="InterPro"/>
</dbReference>
<proteinExistence type="predicted"/>
<dbReference type="GO" id="GO:0004674">
    <property type="term" value="F:protein serine/threonine kinase activity"/>
    <property type="evidence" value="ECO:0007669"/>
    <property type="project" value="TreeGrafter"/>
</dbReference>
<evidence type="ECO:0000313" key="3">
    <source>
        <dbReference type="EMBL" id="KAJ4351966.1"/>
    </source>
</evidence>
<comment type="caution">
    <text evidence="3">The sequence shown here is derived from an EMBL/GenBank/DDBJ whole genome shotgun (WGS) entry which is preliminary data.</text>
</comment>
<dbReference type="Gene3D" id="3.30.200.20">
    <property type="entry name" value="Phosphorylase Kinase, domain 1"/>
    <property type="match status" value="1"/>
</dbReference>
<dbReference type="GeneID" id="80910841"/>
<dbReference type="EMBL" id="JAPEUX010000005">
    <property type="protein sequence ID" value="KAJ4351966.1"/>
    <property type="molecule type" value="Genomic_DNA"/>
</dbReference>
<dbReference type="OrthoDB" id="1046782at2759"/>
<sequence>MPPASTQARDPGPKLPRFALSVTSFESKTADAHAVERPTQRDDARNDDHEDAGAYASEALGKLLRANRSLRPVEGNPTPIEFWPEDQLKELLTESCVKDAFKCPKLTRLAGSVDTIMVTHLKILAILALVEKLKYIGEFMENRVSDQDLPLVECTTGDPVESHIAQRKTPWQRLEFLKKLKIDQRRLFLRYQYCVSPPSLTMGPDGTSARHEEFPDQTIMPWISALKKKEEGGYSQVFEVDVHSYCHDFREILESLSIPSGNRFAVKKLTKGKNQTAADIRVKFENEKHMLGRFRGHPHLVTMLMSWTLKEEYYFLFPFAESDLDRYWNDVTNWNALGSSDSERCYETIRWISEQVYKMVEALEHIHNLDNGLTADNKRFGRHGDLKPENVLWYRSTKDVRGFFVIADLGLAACNTEHSRSGIPSNTVARTPNYRSPECDLEDGKISRSYDIWTLGCLLLEMVCWIVGGPISRKIFANERTSAYVTGSQSDIFFDVEEKRDGTGHVMFVKRSVEKVSNRLKFPAYCD</sequence>
<evidence type="ECO:0000313" key="4">
    <source>
        <dbReference type="Proteomes" id="UP001140513"/>
    </source>
</evidence>
<evidence type="ECO:0000256" key="1">
    <source>
        <dbReference type="SAM" id="MobiDB-lite"/>
    </source>
</evidence>
<dbReference type="Pfam" id="PF00069">
    <property type="entry name" value="Pkinase"/>
    <property type="match status" value="1"/>
</dbReference>
<evidence type="ECO:0000259" key="2">
    <source>
        <dbReference type="PROSITE" id="PS50011"/>
    </source>
</evidence>
<dbReference type="RefSeq" id="XP_056070322.1">
    <property type="nucleotide sequence ID" value="XM_056216075.1"/>
</dbReference>
<keyword evidence="4" id="KW-1185">Reference proteome</keyword>
<feature type="region of interest" description="Disordered" evidence="1">
    <location>
        <begin position="27"/>
        <end position="49"/>
    </location>
</feature>
<dbReference type="AlphaFoldDB" id="A0A9W8XKM4"/>
<dbReference type="PROSITE" id="PS50011">
    <property type="entry name" value="PROTEIN_KINASE_DOM"/>
    <property type="match status" value="1"/>
</dbReference>
<dbReference type="CDD" id="cd00180">
    <property type="entry name" value="PKc"/>
    <property type="match status" value="1"/>
</dbReference>
<dbReference type="SMART" id="SM00220">
    <property type="entry name" value="S_TKc"/>
    <property type="match status" value="1"/>
</dbReference>
<dbReference type="PANTHER" id="PTHR24359:SF37">
    <property type="entry name" value="PROTEIN KINASE DOMAIN-CONTAINING PROTEIN"/>
    <property type="match status" value="1"/>
</dbReference>
<dbReference type="PANTHER" id="PTHR24359">
    <property type="entry name" value="SERINE/THREONINE-PROTEIN KINASE SBK1"/>
    <property type="match status" value="1"/>
</dbReference>
<dbReference type="InterPro" id="IPR000719">
    <property type="entry name" value="Prot_kinase_dom"/>
</dbReference>